<evidence type="ECO:0000313" key="8">
    <source>
        <dbReference type="Proteomes" id="UP001064782"/>
    </source>
</evidence>
<evidence type="ECO:0000313" key="6">
    <source>
        <dbReference type="EMBL" id="GLB80794.1"/>
    </source>
</evidence>
<dbReference type="Pfam" id="PF00440">
    <property type="entry name" value="TetR_N"/>
    <property type="match status" value="1"/>
</dbReference>
<accession>A0A9P3Q4C8</accession>
<evidence type="ECO:0000256" key="2">
    <source>
        <dbReference type="ARBA" id="ARBA00023125"/>
    </source>
</evidence>
<dbReference type="SUPFAM" id="SSF46689">
    <property type="entry name" value="Homeodomain-like"/>
    <property type="match status" value="1"/>
</dbReference>
<dbReference type="PROSITE" id="PS50977">
    <property type="entry name" value="HTH_TETR_2"/>
    <property type="match status" value="1"/>
</dbReference>
<keyword evidence="8" id="KW-1185">Reference proteome</keyword>
<keyword evidence="2 4" id="KW-0238">DNA-binding</keyword>
<dbReference type="EMBL" id="BRXE01000001">
    <property type="protein sequence ID" value="GLB80794.1"/>
    <property type="molecule type" value="Genomic_DNA"/>
</dbReference>
<evidence type="ECO:0000256" key="1">
    <source>
        <dbReference type="ARBA" id="ARBA00023015"/>
    </source>
</evidence>
<feature type="DNA-binding region" description="H-T-H motif" evidence="4">
    <location>
        <begin position="45"/>
        <end position="64"/>
    </location>
</feature>
<reference evidence="7" key="1">
    <citation type="submission" date="2022-08" db="EMBL/GenBank/DDBJ databases">
        <title>Mycobacterium kiyosense sp. nov., scotochromogenic slow-glowing species isolated from respiratory specimens.</title>
        <authorList>
            <person name="Fukano H."/>
            <person name="Kazumi Y."/>
            <person name="Sakagami N."/>
            <person name="Ato M."/>
            <person name="Mitarai S."/>
            <person name="Hoshino Y."/>
        </authorList>
    </citation>
    <scope>NUCLEOTIDE SEQUENCE</scope>
    <source>
        <strain evidence="7">1413</strain>
        <strain evidence="6">SRL2020-028</strain>
    </source>
</reference>
<keyword evidence="1" id="KW-0805">Transcription regulation</keyword>
<keyword evidence="3" id="KW-0804">Transcription</keyword>
<dbReference type="Proteomes" id="UP001064782">
    <property type="component" value="Unassembled WGS sequence"/>
</dbReference>
<dbReference type="RefSeq" id="WP_236977407.1">
    <property type="nucleotide sequence ID" value="NZ_BRXE01000001.1"/>
</dbReference>
<dbReference type="Proteomes" id="UP001165663">
    <property type="component" value="Unassembled WGS sequence"/>
</dbReference>
<dbReference type="SUPFAM" id="SSF48498">
    <property type="entry name" value="Tetracyclin repressor-like, C-terminal domain"/>
    <property type="match status" value="1"/>
</dbReference>
<sequence length="214" mass="22498">MPQHDPASVLRVAGRPRRPAGDATRRRLLDSGRRIFAEEGFAGAGTQDIVAAAGVAPTALYHHFGNKLGLFVAVGAEVYDVFIGHLRAAVASAESFDDRLDALMRASGELHRSDPTLAPMTVTVQLEVARSEQIRAAMSATFASFSAFVTDIARTAPAALTESVGVRGVALTIVGILEGLGSLGATLQDPDDLVATTVVLRRLLAASRIDERAP</sequence>
<evidence type="ECO:0000313" key="7">
    <source>
        <dbReference type="EMBL" id="GLD28598.1"/>
    </source>
</evidence>
<dbReference type="InterPro" id="IPR009057">
    <property type="entry name" value="Homeodomain-like_sf"/>
</dbReference>
<dbReference type="GO" id="GO:0003677">
    <property type="term" value="F:DNA binding"/>
    <property type="evidence" value="ECO:0007669"/>
    <property type="project" value="UniProtKB-UniRule"/>
</dbReference>
<evidence type="ECO:0000256" key="3">
    <source>
        <dbReference type="ARBA" id="ARBA00023163"/>
    </source>
</evidence>
<name>A0A9P3Q4C8_9MYCO</name>
<feature type="domain" description="HTH tetR-type" evidence="5">
    <location>
        <begin position="22"/>
        <end position="82"/>
    </location>
</feature>
<dbReference type="Gene3D" id="1.10.10.60">
    <property type="entry name" value="Homeodomain-like"/>
    <property type="match status" value="1"/>
</dbReference>
<proteinExistence type="predicted"/>
<evidence type="ECO:0000256" key="4">
    <source>
        <dbReference type="PROSITE-ProRule" id="PRU00335"/>
    </source>
</evidence>
<dbReference type="EMBL" id="BRZI01000002">
    <property type="protein sequence ID" value="GLD28598.1"/>
    <property type="molecule type" value="Genomic_DNA"/>
</dbReference>
<dbReference type="AlphaFoldDB" id="A0A9P3Q4C8"/>
<dbReference type="InterPro" id="IPR036271">
    <property type="entry name" value="Tet_transcr_reg_TetR-rel_C_sf"/>
</dbReference>
<comment type="caution">
    <text evidence="7">The sequence shown here is derived from an EMBL/GenBank/DDBJ whole genome shotgun (WGS) entry which is preliminary data.</text>
</comment>
<gene>
    <name evidence="7" type="ORF">Mkiyose1413_04810</name>
    <name evidence="6" type="ORF">SRL2020028_00500</name>
</gene>
<dbReference type="Gene3D" id="1.10.357.10">
    <property type="entry name" value="Tetracycline Repressor, domain 2"/>
    <property type="match status" value="1"/>
</dbReference>
<evidence type="ECO:0000259" key="5">
    <source>
        <dbReference type="PROSITE" id="PS50977"/>
    </source>
</evidence>
<dbReference type="PANTHER" id="PTHR47506">
    <property type="entry name" value="TRANSCRIPTIONAL REGULATORY PROTEIN"/>
    <property type="match status" value="1"/>
</dbReference>
<organism evidence="7 8">
    <name type="scientific">Mycobacterium kiyosense</name>
    <dbReference type="NCBI Taxonomy" id="2871094"/>
    <lineage>
        <taxon>Bacteria</taxon>
        <taxon>Bacillati</taxon>
        <taxon>Actinomycetota</taxon>
        <taxon>Actinomycetes</taxon>
        <taxon>Mycobacteriales</taxon>
        <taxon>Mycobacteriaceae</taxon>
        <taxon>Mycobacterium</taxon>
    </lineage>
</organism>
<dbReference type="GeneID" id="83627108"/>
<protein>
    <recommendedName>
        <fullName evidence="5">HTH tetR-type domain-containing protein</fullName>
    </recommendedName>
</protein>
<dbReference type="PRINTS" id="PR00455">
    <property type="entry name" value="HTHTETR"/>
</dbReference>
<dbReference type="InterPro" id="IPR001647">
    <property type="entry name" value="HTH_TetR"/>
</dbReference>
<dbReference type="PANTHER" id="PTHR47506:SF1">
    <property type="entry name" value="HTH-TYPE TRANSCRIPTIONAL REGULATOR YJDC"/>
    <property type="match status" value="1"/>
</dbReference>